<comment type="caution">
    <text evidence="1">The sequence shown here is derived from an EMBL/GenBank/DDBJ whole genome shotgun (WGS) entry which is preliminary data.</text>
</comment>
<evidence type="ECO:0000313" key="1">
    <source>
        <dbReference type="EMBL" id="KAG9462359.1"/>
    </source>
</evidence>
<sequence>MALNSMHNLRKKPYSFARTGIFSHRATLDHLDLMEKGIPHPYRRNGPQFHIARNALKNILWPINTTSYGTIITGLGTLLTRVVSLLKLPYLSRKLLVTGKSSPPRELC</sequence>
<dbReference type="EMBL" id="WNTK01011781">
    <property type="protein sequence ID" value="KAG9462359.1"/>
    <property type="molecule type" value="Genomic_DNA"/>
</dbReference>
<accession>A0A8J6B389</accession>
<name>A0A8J6B389_ELECQ</name>
<evidence type="ECO:0000313" key="2">
    <source>
        <dbReference type="Proteomes" id="UP000770717"/>
    </source>
</evidence>
<organism evidence="1 2">
    <name type="scientific">Eleutherodactylus coqui</name>
    <name type="common">Puerto Rican coqui</name>
    <dbReference type="NCBI Taxonomy" id="57060"/>
    <lineage>
        <taxon>Eukaryota</taxon>
        <taxon>Metazoa</taxon>
        <taxon>Chordata</taxon>
        <taxon>Craniata</taxon>
        <taxon>Vertebrata</taxon>
        <taxon>Euteleostomi</taxon>
        <taxon>Amphibia</taxon>
        <taxon>Batrachia</taxon>
        <taxon>Anura</taxon>
        <taxon>Neobatrachia</taxon>
        <taxon>Hyloidea</taxon>
        <taxon>Eleutherodactylidae</taxon>
        <taxon>Eleutherodactylinae</taxon>
        <taxon>Eleutherodactylus</taxon>
        <taxon>Eleutherodactylus</taxon>
    </lineage>
</organism>
<keyword evidence="2" id="KW-1185">Reference proteome</keyword>
<gene>
    <name evidence="1" type="ORF">GDO78_014277</name>
</gene>
<dbReference type="AlphaFoldDB" id="A0A8J6B389"/>
<dbReference type="Proteomes" id="UP000770717">
    <property type="component" value="Unassembled WGS sequence"/>
</dbReference>
<proteinExistence type="predicted"/>
<protein>
    <submittedName>
        <fullName evidence="1">Uncharacterized protein</fullName>
    </submittedName>
</protein>
<reference evidence="1" key="1">
    <citation type="thesis" date="2020" institute="ProQuest LLC" country="789 East Eisenhower Parkway, Ann Arbor, MI, USA">
        <title>Comparative Genomics and Chromosome Evolution.</title>
        <authorList>
            <person name="Mudd A.B."/>
        </authorList>
    </citation>
    <scope>NUCLEOTIDE SEQUENCE</scope>
    <source>
        <strain evidence="1">HN-11 Male</strain>
        <tissue evidence="1">Kidney and liver</tissue>
    </source>
</reference>